<dbReference type="EMBL" id="UOEK01000107">
    <property type="protein sequence ID" value="VAV96845.1"/>
    <property type="molecule type" value="Genomic_DNA"/>
</dbReference>
<protein>
    <submittedName>
        <fullName evidence="1">Uncharacterized protein</fullName>
    </submittedName>
</protein>
<sequence length="59" mass="6390">MWTDHDSGTKHASADVWPTSDSVCTISSSTIKHVHCTTAVGISQIWGHHSGPDITNHHN</sequence>
<accession>A0A3B0SPR6</accession>
<reference evidence="1" key="1">
    <citation type="submission" date="2018-06" db="EMBL/GenBank/DDBJ databases">
        <authorList>
            <person name="Zhirakovskaya E."/>
        </authorList>
    </citation>
    <scope>NUCLEOTIDE SEQUENCE</scope>
</reference>
<dbReference type="AlphaFoldDB" id="A0A3B0SPR6"/>
<evidence type="ECO:0000313" key="1">
    <source>
        <dbReference type="EMBL" id="VAV96845.1"/>
    </source>
</evidence>
<organism evidence="1">
    <name type="scientific">hydrothermal vent metagenome</name>
    <dbReference type="NCBI Taxonomy" id="652676"/>
    <lineage>
        <taxon>unclassified sequences</taxon>
        <taxon>metagenomes</taxon>
        <taxon>ecological metagenomes</taxon>
    </lineage>
</organism>
<gene>
    <name evidence="1" type="ORF">MNBD_ACTINO02-3282</name>
</gene>
<name>A0A3B0SPR6_9ZZZZ</name>
<proteinExistence type="predicted"/>